<organism evidence="3 4">
    <name type="scientific">Petrachloros mirabilis ULC683</name>
    <dbReference type="NCBI Taxonomy" id="2781853"/>
    <lineage>
        <taxon>Bacteria</taxon>
        <taxon>Bacillati</taxon>
        <taxon>Cyanobacteriota</taxon>
        <taxon>Cyanophyceae</taxon>
        <taxon>Synechococcales</taxon>
        <taxon>Petrachlorosaceae</taxon>
        <taxon>Petrachloros</taxon>
        <taxon>Petrachloros mirabilis</taxon>
    </lineage>
</organism>
<protein>
    <submittedName>
        <fullName evidence="3">FHA domain-containing protein</fullName>
    </submittedName>
</protein>
<feature type="region of interest" description="Disordered" evidence="1">
    <location>
        <begin position="193"/>
        <end position="218"/>
    </location>
</feature>
<feature type="compositionally biased region" description="Polar residues" evidence="1">
    <location>
        <begin position="201"/>
        <end position="218"/>
    </location>
</feature>
<dbReference type="EMBL" id="WVIC01000045">
    <property type="protein sequence ID" value="NCJ08256.1"/>
    <property type="molecule type" value="Genomic_DNA"/>
</dbReference>
<dbReference type="InterPro" id="IPR050923">
    <property type="entry name" value="Cell_Proc_Reg/RNA_Proc"/>
</dbReference>
<dbReference type="Pfam" id="PF12773">
    <property type="entry name" value="DZR"/>
    <property type="match status" value="1"/>
</dbReference>
<dbReference type="PROSITE" id="PS50006">
    <property type="entry name" value="FHA_DOMAIN"/>
    <property type="match status" value="1"/>
</dbReference>
<evidence type="ECO:0000256" key="1">
    <source>
        <dbReference type="SAM" id="MobiDB-lite"/>
    </source>
</evidence>
<dbReference type="InterPro" id="IPR008984">
    <property type="entry name" value="SMAD_FHA_dom_sf"/>
</dbReference>
<gene>
    <name evidence="3" type="ORF">GS597_17425</name>
</gene>
<evidence type="ECO:0000313" key="4">
    <source>
        <dbReference type="Proteomes" id="UP000607397"/>
    </source>
</evidence>
<dbReference type="AlphaFoldDB" id="A0A8K2A8N9"/>
<evidence type="ECO:0000259" key="2">
    <source>
        <dbReference type="PROSITE" id="PS50006"/>
    </source>
</evidence>
<dbReference type="Gene3D" id="2.60.200.20">
    <property type="match status" value="1"/>
</dbReference>
<dbReference type="CDD" id="cd00060">
    <property type="entry name" value="FHA"/>
    <property type="match status" value="1"/>
</dbReference>
<keyword evidence="4" id="KW-1185">Reference proteome</keyword>
<feature type="domain" description="FHA" evidence="2">
    <location>
        <begin position="258"/>
        <end position="314"/>
    </location>
</feature>
<dbReference type="InterPro" id="IPR000253">
    <property type="entry name" value="FHA_dom"/>
</dbReference>
<comment type="caution">
    <text evidence="3">The sequence shown here is derived from an EMBL/GenBank/DDBJ whole genome shotgun (WGS) entry which is preliminary data.</text>
</comment>
<accession>A0A8K2A8N9</accession>
<dbReference type="SUPFAM" id="SSF49879">
    <property type="entry name" value="SMAD/FHA domain"/>
    <property type="match status" value="1"/>
</dbReference>
<dbReference type="RefSeq" id="WP_161826731.1">
    <property type="nucleotide sequence ID" value="NZ_WVIC01000045.1"/>
</dbReference>
<proteinExistence type="predicted"/>
<evidence type="ECO:0000313" key="3">
    <source>
        <dbReference type="EMBL" id="NCJ08256.1"/>
    </source>
</evidence>
<dbReference type="Pfam" id="PF00498">
    <property type="entry name" value="FHA"/>
    <property type="match status" value="1"/>
</dbReference>
<sequence>MNGSVTPLKLMLTCQNCGHHNLEGSLQCAACFTDLAVGRACPNCSSQVSTVALFCPQCGASLPTPSDTAQATEVINSPNTPQPTEVVTPLKPVPPTDVIFAEVPEVLPLDDIPPLAEPPPLQSLQPQVAELPPISIQAVTPELATPQEDAPVQAIVVHDALAQEALAQSTVAPENELTSDARPPVDLVAADEPQATDDVPNASSMPPSPVSSKTTVQIPASEAAASTIGRTLLQETPARLQHTHTGLWLDLPTHLPKIHFGKPNTLTPPTLDLSGLAHSEVVSRVHAVIHVQPDGFYLEDLGSSNGTYVNNTLLPAGNRYRLRSGDRIAFGKEDRVSFLFDMG</sequence>
<name>A0A8K2A8N9_9CYAN</name>
<reference evidence="3" key="1">
    <citation type="submission" date="2019-12" db="EMBL/GenBank/DDBJ databases">
        <title>High-Quality draft genome sequences of three cyanobacteria isolated from the limestone walls of the Old Cathedral of Coimbra.</title>
        <authorList>
            <person name="Tiago I."/>
            <person name="Soares F."/>
            <person name="Portugal A."/>
        </authorList>
    </citation>
    <scope>NUCLEOTIDE SEQUENCE [LARGE SCALE GENOMIC DNA]</scope>
    <source>
        <strain evidence="3">C</strain>
    </source>
</reference>
<dbReference type="Proteomes" id="UP000607397">
    <property type="component" value="Unassembled WGS sequence"/>
</dbReference>
<dbReference type="PANTHER" id="PTHR23308">
    <property type="entry name" value="NUCLEAR INHIBITOR OF PROTEIN PHOSPHATASE-1"/>
    <property type="match status" value="1"/>
</dbReference>
<dbReference type="InterPro" id="IPR025874">
    <property type="entry name" value="DZR"/>
</dbReference>
<dbReference type="SMART" id="SM00240">
    <property type="entry name" value="FHA"/>
    <property type="match status" value="1"/>
</dbReference>